<feature type="transmembrane region" description="Helical" evidence="1">
    <location>
        <begin position="280"/>
        <end position="299"/>
    </location>
</feature>
<feature type="transmembrane region" description="Helical" evidence="1">
    <location>
        <begin position="122"/>
        <end position="141"/>
    </location>
</feature>
<dbReference type="Gene3D" id="1.10.3730.20">
    <property type="match status" value="1"/>
</dbReference>
<dbReference type="InterPro" id="IPR000620">
    <property type="entry name" value="EamA_dom"/>
</dbReference>
<evidence type="ECO:0000313" key="4">
    <source>
        <dbReference type="Proteomes" id="UP000237466"/>
    </source>
</evidence>
<keyword evidence="1" id="KW-1133">Transmembrane helix</keyword>
<comment type="caution">
    <text evidence="3">The sequence shown here is derived from an EMBL/GenBank/DDBJ whole genome shotgun (WGS) entry which is preliminary data.</text>
</comment>
<feature type="transmembrane region" description="Helical" evidence="1">
    <location>
        <begin position="94"/>
        <end position="116"/>
    </location>
</feature>
<feature type="transmembrane region" description="Helical" evidence="1">
    <location>
        <begin position="190"/>
        <end position="212"/>
    </location>
</feature>
<keyword evidence="1" id="KW-0812">Transmembrane</keyword>
<protein>
    <submittedName>
        <fullName evidence="3">Multidrug transporter</fullName>
    </submittedName>
</protein>
<evidence type="ECO:0000313" key="3">
    <source>
        <dbReference type="EMBL" id="POB44574.1"/>
    </source>
</evidence>
<dbReference type="EMBL" id="PDGH01000124">
    <property type="protein sequence ID" value="POB44574.1"/>
    <property type="molecule type" value="Genomic_DNA"/>
</dbReference>
<reference evidence="3 4" key="1">
    <citation type="journal article" date="2018" name="Front. Microbiol.">
        <title>Phylogeny of Vibrio vulnificus from the Analysis of the Core-Genome: Implications for Intra-Species Taxonomy.</title>
        <authorList>
            <person name="Roig F.J."/>
            <person name="Gonzalez-Candelas F."/>
            <person name="Sanjuan E."/>
            <person name="Fouz B."/>
            <person name="Feil E.J."/>
            <person name="Llorens C."/>
            <person name="Baker-Austin C."/>
            <person name="Oliver J.D."/>
            <person name="Danin-Poleg Y."/>
            <person name="Gibas C.J."/>
            <person name="Kashi Y."/>
            <person name="Gulig P.A."/>
            <person name="Morrison S.S."/>
            <person name="Amaro C."/>
        </authorList>
    </citation>
    <scope>NUCLEOTIDE SEQUENCE [LARGE SCALE GENOMIC DNA]</scope>
    <source>
        <strain evidence="3 4">CECT4608</strain>
    </source>
</reference>
<dbReference type="Pfam" id="PF00892">
    <property type="entry name" value="EamA"/>
    <property type="match status" value="1"/>
</dbReference>
<organism evidence="3 4">
    <name type="scientific">Vibrio vulnificus</name>
    <dbReference type="NCBI Taxonomy" id="672"/>
    <lineage>
        <taxon>Bacteria</taxon>
        <taxon>Pseudomonadati</taxon>
        <taxon>Pseudomonadota</taxon>
        <taxon>Gammaproteobacteria</taxon>
        <taxon>Vibrionales</taxon>
        <taxon>Vibrionaceae</taxon>
        <taxon>Vibrio</taxon>
    </lineage>
</organism>
<keyword evidence="1" id="KW-0472">Membrane</keyword>
<dbReference type="SUPFAM" id="SSF103481">
    <property type="entry name" value="Multidrug resistance efflux transporter EmrE"/>
    <property type="match status" value="2"/>
</dbReference>
<gene>
    <name evidence="3" type="ORF">CRN52_18415</name>
</gene>
<dbReference type="NCBIfam" id="TIGR03340">
    <property type="entry name" value="phn_DUF6"/>
    <property type="match status" value="1"/>
</dbReference>
<feature type="transmembrane region" description="Helical" evidence="1">
    <location>
        <begin position="34"/>
        <end position="53"/>
    </location>
</feature>
<evidence type="ECO:0000256" key="1">
    <source>
        <dbReference type="SAM" id="Phobius"/>
    </source>
</evidence>
<feature type="transmembrane region" description="Helical" evidence="1">
    <location>
        <begin position="224"/>
        <end position="248"/>
    </location>
</feature>
<dbReference type="GO" id="GO:0016020">
    <property type="term" value="C:membrane"/>
    <property type="evidence" value="ECO:0007669"/>
    <property type="project" value="InterPro"/>
</dbReference>
<feature type="domain" description="EamA" evidence="2">
    <location>
        <begin position="4"/>
        <end position="136"/>
    </location>
</feature>
<feature type="transmembrane region" description="Helical" evidence="1">
    <location>
        <begin position="6"/>
        <end position="22"/>
    </location>
</feature>
<feature type="transmembrane region" description="Helical" evidence="1">
    <location>
        <begin position="65"/>
        <end position="87"/>
    </location>
</feature>
<name>A0A2S3QZB6_VIBVL</name>
<dbReference type="InterPro" id="IPR017725">
    <property type="entry name" value="Phosphonate_util-assoc_TM_put"/>
</dbReference>
<dbReference type="AlphaFoldDB" id="A0A2S3QZB6"/>
<sequence length="300" mass="32624">MNSLAIVLVIISAVFHAGWNILGKSHSGSGPTFTMVASLAASLLLTPYLIWYLSQVGWSALPATFWWLLIISGISQMIYLVGLIIAYKHADVGVVYPIARSLPVMMVGGVSLVLGYELTVQQWFGFMLITLGCMLVPLTHFNQMKPASYLNVGVAWALVAALGTAGYSVIDKEALALVTQTAHSVLADQYSAIFYLGIQFWAMGLPMLLWCLKFSKRTEFEYAWNIRLSASLAGVMMASTYGLVLFAMTMTDNVSLVVALRQVSIVFGLLMGIQFLGEKWYLTRGVGVASIVAGLVLTLT</sequence>
<dbReference type="Proteomes" id="UP000237466">
    <property type="component" value="Unassembled WGS sequence"/>
</dbReference>
<accession>A0A2S3QZB6</accession>
<feature type="transmembrane region" description="Helical" evidence="1">
    <location>
        <begin position="148"/>
        <end position="170"/>
    </location>
</feature>
<dbReference type="InterPro" id="IPR037185">
    <property type="entry name" value="EmrE-like"/>
</dbReference>
<dbReference type="RefSeq" id="WP_103200909.1">
    <property type="nucleotide sequence ID" value="NZ_PDGH01000124.1"/>
</dbReference>
<proteinExistence type="predicted"/>
<evidence type="ECO:0000259" key="2">
    <source>
        <dbReference type="Pfam" id="PF00892"/>
    </source>
</evidence>